<comment type="subcellular location">
    <subcellularLocation>
        <location evidence="1">Mitochondrion</location>
    </subcellularLocation>
</comment>
<evidence type="ECO:0000256" key="5">
    <source>
        <dbReference type="ARBA" id="ARBA00022694"/>
    </source>
</evidence>
<organism evidence="11">
    <name type="scientific">Arion vulgaris</name>
    <dbReference type="NCBI Taxonomy" id="1028688"/>
    <lineage>
        <taxon>Eukaryota</taxon>
        <taxon>Metazoa</taxon>
        <taxon>Spiralia</taxon>
        <taxon>Lophotrochozoa</taxon>
        <taxon>Mollusca</taxon>
        <taxon>Gastropoda</taxon>
        <taxon>Heterobranchia</taxon>
        <taxon>Euthyneura</taxon>
        <taxon>Panpulmonata</taxon>
        <taxon>Eupulmonata</taxon>
        <taxon>Stylommatophora</taxon>
        <taxon>Helicina</taxon>
        <taxon>Arionoidea</taxon>
        <taxon>Arionidae</taxon>
        <taxon>Arion</taxon>
    </lineage>
</organism>
<dbReference type="InterPro" id="IPR025812">
    <property type="entry name" value="Trm10_C_MTase_dom"/>
</dbReference>
<keyword evidence="4" id="KW-0949">S-adenosyl-L-methionine</keyword>
<feature type="domain" description="SAM-dependent MTase TRM10-type" evidence="10">
    <location>
        <begin position="249"/>
        <end position="441"/>
    </location>
</feature>
<evidence type="ECO:0000256" key="1">
    <source>
        <dbReference type="ARBA" id="ARBA00004173"/>
    </source>
</evidence>
<keyword evidence="2" id="KW-0489">Methyltransferase</keyword>
<evidence type="ECO:0000256" key="3">
    <source>
        <dbReference type="ARBA" id="ARBA00022679"/>
    </source>
</evidence>
<dbReference type="GO" id="GO:0000049">
    <property type="term" value="F:tRNA binding"/>
    <property type="evidence" value="ECO:0007669"/>
    <property type="project" value="TreeGrafter"/>
</dbReference>
<dbReference type="GO" id="GO:0005654">
    <property type="term" value="C:nucleoplasm"/>
    <property type="evidence" value="ECO:0007669"/>
    <property type="project" value="TreeGrafter"/>
</dbReference>
<evidence type="ECO:0000256" key="7">
    <source>
        <dbReference type="ARBA" id="ARBA00023054"/>
    </source>
</evidence>
<keyword evidence="5" id="KW-0819">tRNA processing</keyword>
<dbReference type="InterPro" id="IPR028564">
    <property type="entry name" value="MT_TRM10-typ"/>
</dbReference>
<accession>A0A0B6ZVK4</accession>
<dbReference type="GO" id="GO:0008168">
    <property type="term" value="F:methyltransferase activity"/>
    <property type="evidence" value="ECO:0007669"/>
    <property type="project" value="UniProtKB-KW"/>
</dbReference>
<dbReference type="PROSITE" id="PS51675">
    <property type="entry name" value="SAM_MT_TRM10"/>
    <property type="match status" value="1"/>
</dbReference>
<name>A0A0B6ZVK4_9EUPU</name>
<dbReference type="AlphaFoldDB" id="A0A0B6ZVK4"/>
<dbReference type="PANTHER" id="PTHR13563:SF5">
    <property type="entry name" value="TRNA METHYLTRANSFERASE 10 HOMOLOG C"/>
    <property type="match status" value="1"/>
</dbReference>
<dbReference type="GO" id="GO:0070131">
    <property type="term" value="P:positive regulation of mitochondrial translation"/>
    <property type="evidence" value="ECO:0007669"/>
    <property type="project" value="TreeGrafter"/>
</dbReference>
<evidence type="ECO:0000256" key="6">
    <source>
        <dbReference type="ARBA" id="ARBA00022946"/>
    </source>
</evidence>
<keyword evidence="3" id="KW-0808">Transferase</keyword>
<keyword evidence="7" id="KW-0175">Coiled coil</keyword>
<dbReference type="EMBL" id="HACG01025753">
    <property type="protein sequence ID" value="CEK72618.1"/>
    <property type="molecule type" value="Transcribed_RNA"/>
</dbReference>
<evidence type="ECO:0000313" key="11">
    <source>
        <dbReference type="EMBL" id="CEK72618.1"/>
    </source>
</evidence>
<dbReference type="CDD" id="cd18102">
    <property type="entry name" value="Trm10_MRRP1"/>
    <property type="match status" value="1"/>
</dbReference>
<evidence type="ECO:0000256" key="4">
    <source>
        <dbReference type="ARBA" id="ARBA00022691"/>
    </source>
</evidence>
<sequence>MALIHLRGVINHCRYSHFILKSTNTFYTATTSLMKDFVQDATMCTSRQFSVTCLGRNLYSELPNHTDNSLNNLRKNNLSTCSVQLKNMGTDIVSEAMKDMDLEGLAEQVRKERIKTKDSTQIIKKIKEAVAVKCDEMLANLGPEDEKKLKILKLEYSFMFSEGCQILNPEEMLSVNWLEALQLPSKSQRLKYYEFVSKRKFIKEASKQKLAAKKQQSENMDRDATHSMTNYEHGRIFMRIYETTMRRWLSYRLATSMMFGIPLVIDMDYASYMRPQEIRNTASQLHDVYTLNRSDEGFPFHLHFTNCEKENPVFRQFQFNLHEEQGFLATVSEQSYLNLFDKESLVYLSPNGRQVMTEFDPNAVYIIGAYNDKSLMQPISYARAKEYKINCQRLPLDNYTKWNLGSKSLTLDQMIKILISVKNKEPWQEAFKAIPKRKVRTDSHQNDIQ</sequence>
<dbReference type="GO" id="GO:0097745">
    <property type="term" value="P:mitochondrial tRNA 5'-end processing"/>
    <property type="evidence" value="ECO:0007669"/>
    <property type="project" value="TreeGrafter"/>
</dbReference>
<keyword evidence="6" id="KW-0809">Transit peptide</keyword>
<evidence type="ECO:0000256" key="8">
    <source>
        <dbReference type="ARBA" id="ARBA00023128"/>
    </source>
</evidence>
<dbReference type="InterPro" id="IPR007356">
    <property type="entry name" value="tRNA_m1G_MeTrfase_euk"/>
</dbReference>
<evidence type="ECO:0000256" key="2">
    <source>
        <dbReference type="ARBA" id="ARBA00022603"/>
    </source>
</evidence>
<proteinExistence type="predicted"/>
<evidence type="ECO:0000256" key="9">
    <source>
        <dbReference type="ARBA" id="ARBA00029803"/>
    </source>
</evidence>
<evidence type="ECO:0000259" key="10">
    <source>
        <dbReference type="PROSITE" id="PS51675"/>
    </source>
</evidence>
<protein>
    <recommendedName>
        <fullName evidence="9">RNA (guanine-9-)-methyltransferase domain-containing protein 1</fullName>
    </recommendedName>
</protein>
<dbReference type="InterPro" id="IPR038459">
    <property type="entry name" value="MT_TRM10-typ_sf"/>
</dbReference>
<dbReference type="GO" id="GO:0005739">
    <property type="term" value="C:mitochondrion"/>
    <property type="evidence" value="ECO:0007669"/>
    <property type="project" value="UniProtKB-SubCell"/>
</dbReference>
<reference evidence="11" key="1">
    <citation type="submission" date="2014-12" db="EMBL/GenBank/DDBJ databases">
        <title>Insight into the proteome of Arion vulgaris.</title>
        <authorList>
            <person name="Aradska J."/>
            <person name="Bulat T."/>
            <person name="Smidak R."/>
            <person name="Sarate P."/>
            <person name="Gangsoo J."/>
            <person name="Sialana F."/>
            <person name="Bilban M."/>
            <person name="Lubec G."/>
        </authorList>
    </citation>
    <scope>NUCLEOTIDE SEQUENCE</scope>
    <source>
        <tissue evidence="11">Skin</tissue>
    </source>
</reference>
<keyword evidence="8" id="KW-0496">Mitochondrion</keyword>
<dbReference type="PANTHER" id="PTHR13563">
    <property type="entry name" value="TRNA (GUANINE-9-) METHYLTRANSFERASE"/>
    <property type="match status" value="1"/>
</dbReference>
<dbReference type="Gene3D" id="3.40.1280.30">
    <property type="match status" value="1"/>
</dbReference>
<dbReference type="GO" id="GO:0032259">
    <property type="term" value="P:methylation"/>
    <property type="evidence" value="ECO:0007669"/>
    <property type="project" value="UniProtKB-KW"/>
</dbReference>
<gene>
    <name evidence="11" type="primary">ORF83206</name>
</gene>